<dbReference type="Proteomes" id="UP000053237">
    <property type="component" value="Unassembled WGS sequence"/>
</dbReference>
<keyword evidence="1" id="KW-0732">Signal</keyword>
<accession>A0A024FX56</accession>
<protein>
    <recommendedName>
        <fullName evidence="4">Secreted protein</fullName>
    </recommendedName>
</protein>
<gene>
    <name evidence="2" type="ORF">BN9_134440</name>
</gene>
<evidence type="ECO:0000313" key="2">
    <source>
        <dbReference type="EMBL" id="CCI11768.1"/>
    </source>
</evidence>
<keyword evidence="3" id="KW-1185">Reference proteome</keyword>
<dbReference type="EMBL" id="CAIX01001973">
    <property type="protein sequence ID" value="CCI11768.1"/>
    <property type="molecule type" value="Genomic_DNA"/>
</dbReference>
<organism evidence="2 3">
    <name type="scientific">Albugo candida</name>
    <dbReference type="NCBI Taxonomy" id="65357"/>
    <lineage>
        <taxon>Eukaryota</taxon>
        <taxon>Sar</taxon>
        <taxon>Stramenopiles</taxon>
        <taxon>Oomycota</taxon>
        <taxon>Peronosporomycetes</taxon>
        <taxon>Albuginales</taxon>
        <taxon>Albuginaceae</taxon>
        <taxon>Albugo</taxon>
    </lineage>
</organism>
<name>A0A024FX56_9STRA</name>
<dbReference type="AlphaFoldDB" id="A0A024FX56"/>
<reference evidence="2 3" key="1">
    <citation type="submission" date="2012-05" db="EMBL/GenBank/DDBJ databases">
        <title>Recombination and specialization in a pathogen metapopulation.</title>
        <authorList>
            <person name="Gardiner A."/>
            <person name="Kemen E."/>
            <person name="Schultz-Larsen T."/>
            <person name="MacLean D."/>
            <person name="Van Oosterhout C."/>
            <person name="Jones J.D.G."/>
        </authorList>
    </citation>
    <scope>NUCLEOTIDE SEQUENCE [LARGE SCALE GENOMIC DNA]</scope>
    <source>
        <strain evidence="2 3">Ac Nc2</strain>
    </source>
</reference>
<comment type="caution">
    <text evidence="2">The sequence shown here is derived from an EMBL/GenBank/DDBJ whole genome shotgun (WGS) entry which is preliminary data.</text>
</comment>
<evidence type="ECO:0000256" key="1">
    <source>
        <dbReference type="SAM" id="SignalP"/>
    </source>
</evidence>
<sequence>MLVLRIVLSVACIESYAESNRLLEDILWLMMNKDGFSVTAEQTHTKASHTTNIIEIIQRRKRSHRRLKLVKQSTRQNEIRFSH</sequence>
<evidence type="ECO:0000313" key="3">
    <source>
        <dbReference type="Proteomes" id="UP000053237"/>
    </source>
</evidence>
<proteinExistence type="predicted"/>
<feature type="signal peptide" evidence="1">
    <location>
        <begin position="1"/>
        <end position="19"/>
    </location>
</feature>
<feature type="chain" id="PRO_5001529163" description="Secreted protein" evidence="1">
    <location>
        <begin position="20"/>
        <end position="83"/>
    </location>
</feature>
<dbReference type="InParanoid" id="A0A024FX56"/>
<evidence type="ECO:0008006" key="4">
    <source>
        <dbReference type="Google" id="ProtNLM"/>
    </source>
</evidence>